<dbReference type="InterPro" id="IPR003439">
    <property type="entry name" value="ABC_transporter-like_ATP-bd"/>
</dbReference>
<dbReference type="PROSITE" id="PS50929">
    <property type="entry name" value="ABC_TM1F"/>
    <property type="match status" value="1"/>
</dbReference>
<organism evidence="12 13">
    <name type="scientific">Acetivibrio ethanolgignens</name>
    <dbReference type="NCBI Taxonomy" id="290052"/>
    <lineage>
        <taxon>Bacteria</taxon>
        <taxon>Bacillati</taxon>
        <taxon>Bacillota</taxon>
        <taxon>Clostridia</taxon>
        <taxon>Eubacteriales</taxon>
        <taxon>Oscillospiraceae</taxon>
        <taxon>Acetivibrio</taxon>
    </lineage>
</organism>
<dbReference type="Gene3D" id="3.40.50.300">
    <property type="entry name" value="P-loop containing nucleotide triphosphate hydrolases"/>
    <property type="match status" value="1"/>
</dbReference>
<dbReference type="FunFam" id="3.40.50.300:FF:000854">
    <property type="entry name" value="Multidrug ABC transporter ATP-binding protein"/>
    <property type="match status" value="1"/>
</dbReference>
<evidence type="ECO:0000256" key="5">
    <source>
        <dbReference type="ARBA" id="ARBA00022741"/>
    </source>
</evidence>
<evidence type="ECO:0000256" key="6">
    <source>
        <dbReference type="ARBA" id="ARBA00022840"/>
    </source>
</evidence>
<dbReference type="InterPro" id="IPR027417">
    <property type="entry name" value="P-loop_NTPase"/>
</dbReference>
<dbReference type="CDD" id="cd18548">
    <property type="entry name" value="ABC_6TM_Tm287_like"/>
    <property type="match status" value="1"/>
</dbReference>
<accession>A0A0V8QFI5</accession>
<feature type="transmembrane region" description="Helical" evidence="9">
    <location>
        <begin position="200"/>
        <end position="220"/>
    </location>
</feature>
<evidence type="ECO:0000256" key="1">
    <source>
        <dbReference type="ARBA" id="ARBA00004651"/>
    </source>
</evidence>
<keyword evidence="4 9" id="KW-0812">Transmembrane</keyword>
<dbReference type="GO" id="GO:0016887">
    <property type="term" value="F:ATP hydrolysis activity"/>
    <property type="evidence" value="ECO:0007669"/>
    <property type="project" value="InterPro"/>
</dbReference>
<feature type="domain" description="ABC transporter" evidence="10">
    <location>
        <begin position="477"/>
        <end position="712"/>
    </location>
</feature>
<dbReference type="PANTHER" id="PTHR43394">
    <property type="entry name" value="ATP-DEPENDENT PERMEASE MDL1, MITOCHONDRIAL"/>
    <property type="match status" value="1"/>
</dbReference>
<proteinExistence type="predicted"/>
<evidence type="ECO:0000256" key="7">
    <source>
        <dbReference type="ARBA" id="ARBA00022989"/>
    </source>
</evidence>
<feature type="domain" description="ABC transmembrane type-1" evidence="11">
    <location>
        <begin position="190"/>
        <end position="442"/>
    </location>
</feature>
<dbReference type="PANTHER" id="PTHR43394:SF1">
    <property type="entry name" value="ATP-BINDING CASSETTE SUB-FAMILY B MEMBER 10, MITOCHONDRIAL"/>
    <property type="match status" value="1"/>
</dbReference>
<feature type="transmembrane region" description="Helical" evidence="9">
    <location>
        <begin position="299"/>
        <end position="321"/>
    </location>
</feature>
<keyword evidence="3" id="KW-1003">Cell membrane</keyword>
<keyword evidence="13" id="KW-1185">Reference proteome</keyword>
<keyword evidence="7 9" id="KW-1133">Transmembrane helix</keyword>
<evidence type="ECO:0000256" key="4">
    <source>
        <dbReference type="ARBA" id="ARBA00022692"/>
    </source>
</evidence>
<dbReference type="OrthoDB" id="9762778at2"/>
<reference evidence="12 13" key="1">
    <citation type="submission" date="2015-11" db="EMBL/GenBank/DDBJ databases">
        <title>Butyribacter intestini gen. nov., sp. nov., a butyric acid-producing bacterium of the family Lachnospiraceae isolated from the human faeces.</title>
        <authorList>
            <person name="Zou Y."/>
            <person name="Xue W."/>
            <person name="Luo G."/>
            <person name="Lv M."/>
        </authorList>
    </citation>
    <scope>NUCLEOTIDE SEQUENCE [LARGE SCALE GENOMIC DNA]</scope>
    <source>
        <strain evidence="12 13">ACET-33324</strain>
    </source>
</reference>
<dbReference type="PROSITE" id="PS00211">
    <property type="entry name" value="ABC_TRANSPORTER_1"/>
    <property type="match status" value="1"/>
</dbReference>
<dbReference type="SUPFAM" id="SSF90123">
    <property type="entry name" value="ABC transporter transmembrane region"/>
    <property type="match status" value="1"/>
</dbReference>
<dbReference type="Pfam" id="PF00664">
    <property type="entry name" value="ABC_membrane"/>
    <property type="match status" value="1"/>
</dbReference>
<dbReference type="EMBL" id="LNAM01000147">
    <property type="protein sequence ID" value="KSV59368.1"/>
    <property type="molecule type" value="Genomic_DNA"/>
</dbReference>
<dbReference type="GO" id="GO:0005524">
    <property type="term" value="F:ATP binding"/>
    <property type="evidence" value="ECO:0007669"/>
    <property type="project" value="UniProtKB-KW"/>
</dbReference>
<evidence type="ECO:0000256" key="2">
    <source>
        <dbReference type="ARBA" id="ARBA00022448"/>
    </source>
</evidence>
<dbReference type="PROSITE" id="PS50893">
    <property type="entry name" value="ABC_TRANSPORTER_2"/>
    <property type="match status" value="1"/>
</dbReference>
<comment type="caution">
    <text evidence="12">The sequence shown here is derived from an EMBL/GenBank/DDBJ whole genome shotgun (WGS) entry which is preliminary data.</text>
</comment>
<dbReference type="GO" id="GO:0005886">
    <property type="term" value="C:plasma membrane"/>
    <property type="evidence" value="ECO:0007669"/>
    <property type="project" value="UniProtKB-SubCell"/>
</dbReference>
<feature type="transmembrane region" description="Helical" evidence="9">
    <location>
        <begin position="419"/>
        <end position="440"/>
    </location>
</feature>
<dbReference type="Proteomes" id="UP000054874">
    <property type="component" value="Unassembled WGS sequence"/>
</dbReference>
<dbReference type="Gene3D" id="1.20.1560.10">
    <property type="entry name" value="ABC transporter type 1, transmembrane domain"/>
    <property type="match status" value="1"/>
</dbReference>
<dbReference type="SMART" id="SM00382">
    <property type="entry name" value="AAA"/>
    <property type="match status" value="1"/>
</dbReference>
<keyword evidence="5" id="KW-0547">Nucleotide-binding</keyword>
<dbReference type="InterPro" id="IPR003593">
    <property type="entry name" value="AAA+_ATPase"/>
</dbReference>
<comment type="subcellular location">
    <subcellularLocation>
        <location evidence="1">Cell membrane</location>
        <topology evidence="1">Multi-pass membrane protein</topology>
    </subcellularLocation>
</comment>
<dbReference type="Pfam" id="PF00005">
    <property type="entry name" value="ABC_tran"/>
    <property type="match status" value="1"/>
</dbReference>
<dbReference type="GO" id="GO:0015421">
    <property type="term" value="F:ABC-type oligopeptide transporter activity"/>
    <property type="evidence" value="ECO:0007669"/>
    <property type="project" value="TreeGrafter"/>
</dbReference>
<protein>
    <submittedName>
        <fullName evidence="12">ABC transporter</fullName>
    </submittedName>
</protein>
<gene>
    <name evidence="12" type="ORF">ASU35_09430</name>
</gene>
<dbReference type="InterPro" id="IPR017871">
    <property type="entry name" value="ABC_transporter-like_CS"/>
</dbReference>
<keyword evidence="6" id="KW-0067">ATP-binding</keyword>
<dbReference type="RefSeq" id="WP_058352437.1">
    <property type="nucleotide sequence ID" value="NZ_CABMMD010000147.1"/>
</dbReference>
<evidence type="ECO:0000259" key="11">
    <source>
        <dbReference type="PROSITE" id="PS50929"/>
    </source>
</evidence>
<evidence type="ECO:0000256" key="9">
    <source>
        <dbReference type="SAM" id="Phobius"/>
    </source>
</evidence>
<dbReference type="InterPro" id="IPR036640">
    <property type="entry name" value="ABC1_TM_sf"/>
</dbReference>
<evidence type="ECO:0000259" key="10">
    <source>
        <dbReference type="PROSITE" id="PS50893"/>
    </source>
</evidence>
<evidence type="ECO:0000313" key="12">
    <source>
        <dbReference type="EMBL" id="KSV59368.1"/>
    </source>
</evidence>
<dbReference type="InterPro" id="IPR011527">
    <property type="entry name" value="ABC1_TM_dom"/>
</dbReference>
<dbReference type="STRING" id="290052.ASU35_09430"/>
<name>A0A0V8QFI5_9FIRM</name>
<sequence>MVKLLKYLKKSAGYIVLIIALLFLQAYCDLALPGYTSDIINVGIQQGGIEDAVAGKLQNSTLEKLMLFMSEEEIETVKSHYTQEGDLWKLSEHLSKEEHEELNDILSMPMTIALFLSTESEETVQIRQRMQLDEEADILEVLAAMPKEQLAMLLDGMSEKMKSMPETMTSQSAIAFVKAEYEAQGVDMESLQNSYLVHTGLQMIGMALVIMLAAVSGVYLSSRVAAAFGRDVRKLIYEKVISFSSQEFDSFSTASLITRSTNDVQQVQMLMTMVFRIVLYAPIMGVGGVLKVLNTNTSMAWIIGVAVAAIMLVVMILFSVAMPRFKKLQVLIDNLNLVTREILTGLPVIRAFSTEKYEEERFEEANRRLMKTNLFVNRCMTFMMPTMLLIMNGVSVLIIYKGAYSINDGAMQVGDLMAFIQYTMQIIMSFLMITMMSIMIPRASVSGRRISEILDTEIAIRDAENTKQPVKDKAGTVEFRKVSFAYPDAEEKVLSGITFTAEQGKTTAIIGSTGSGKSTLVNLIPRFFDVCEGELLVDGVDVRQLPQKELRERIGYVPQKGVLFSGTIASNLRYGREEASNEEIRKAAKIAQALDFIEEKEDKFDSPIAQGGNNVSGGQKQRLSIARAIAKDPEIYIFDDSFSALDYKTDVVLRKALEEETHGATKIIVAQRISTILHADQIIVLDEGRIAGIGTHEELLKNCEIYEQIALSQLSEEELKGKEDE</sequence>
<evidence type="ECO:0000256" key="3">
    <source>
        <dbReference type="ARBA" id="ARBA00022475"/>
    </source>
</evidence>
<keyword evidence="2" id="KW-0813">Transport</keyword>
<dbReference type="SUPFAM" id="SSF52540">
    <property type="entry name" value="P-loop containing nucleoside triphosphate hydrolases"/>
    <property type="match status" value="1"/>
</dbReference>
<dbReference type="InterPro" id="IPR039421">
    <property type="entry name" value="Type_1_exporter"/>
</dbReference>
<evidence type="ECO:0000313" key="13">
    <source>
        <dbReference type="Proteomes" id="UP000054874"/>
    </source>
</evidence>
<feature type="transmembrane region" description="Helical" evidence="9">
    <location>
        <begin position="273"/>
        <end position="293"/>
    </location>
</feature>
<dbReference type="AlphaFoldDB" id="A0A0V8QFI5"/>
<evidence type="ECO:0000256" key="8">
    <source>
        <dbReference type="ARBA" id="ARBA00023136"/>
    </source>
</evidence>
<feature type="transmembrane region" description="Helical" evidence="9">
    <location>
        <begin position="375"/>
        <end position="399"/>
    </location>
</feature>
<keyword evidence="8 9" id="KW-0472">Membrane</keyword>